<evidence type="ECO:0000313" key="3">
    <source>
        <dbReference type="EMBL" id="KAL0105232.1"/>
    </source>
</evidence>
<feature type="transmembrane region" description="Helical" evidence="2">
    <location>
        <begin position="6"/>
        <end position="27"/>
    </location>
</feature>
<keyword evidence="2" id="KW-1133">Transmembrane helix</keyword>
<protein>
    <submittedName>
        <fullName evidence="3">Uncharacterized protein</fullName>
    </submittedName>
</protein>
<dbReference type="EMBL" id="JADYXP020000019">
    <property type="protein sequence ID" value="KAL0105232.1"/>
    <property type="molecule type" value="Genomic_DNA"/>
</dbReference>
<name>A0AAW2ETQ7_9HYME</name>
<dbReference type="Proteomes" id="UP001430953">
    <property type="component" value="Unassembled WGS sequence"/>
</dbReference>
<accession>A0AAW2ETQ7</accession>
<feature type="transmembrane region" description="Helical" evidence="2">
    <location>
        <begin position="147"/>
        <end position="163"/>
    </location>
</feature>
<keyword evidence="2" id="KW-0812">Transmembrane</keyword>
<gene>
    <name evidence="3" type="ORF">PUN28_016708</name>
</gene>
<evidence type="ECO:0000313" key="4">
    <source>
        <dbReference type="Proteomes" id="UP001430953"/>
    </source>
</evidence>
<organism evidence="3 4">
    <name type="scientific">Cardiocondyla obscurior</name>
    <dbReference type="NCBI Taxonomy" id="286306"/>
    <lineage>
        <taxon>Eukaryota</taxon>
        <taxon>Metazoa</taxon>
        <taxon>Ecdysozoa</taxon>
        <taxon>Arthropoda</taxon>
        <taxon>Hexapoda</taxon>
        <taxon>Insecta</taxon>
        <taxon>Pterygota</taxon>
        <taxon>Neoptera</taxon>
        <taxon>Endopterygota</taxon>
        <taxon>Hymenoptera</taxon>
        <taxon>Apocrita</taxon>
        <taxon>Aculeata</taxon>
        <taxon>Formicoidea</taxon>
        <taxon>Formicidae</taxon>
        <taxon>Myrmicinae</taxon>
        <taxon>Cardiocondyla</taxon>
    </lineage>
</organism>
<dbReference type="AlphaFoldDB" id="A0AAW2ETQ7"/>
<comment type="caution">
    <text evidence="3">The sequence shown here is derived from an EMBL/GenBank/DDBJ whole genome shotgun (WGS) entry which is preliminary data.</text>
</comment>
<reference evidence="3 4" key="1">
    <citation type="submission" date="2023-03" db="EMBL/GenBank/DDBJ databases">
        <title>High recombination rates correlate with genetic variation in Cardiocondyla obscurior ants.</title>
        <authorList>
            <person name="Errbii M."/>
        </authorList>
    </citation>
    <scope>NUCLEOTIDE SEQUENCE [LARGE SCALE GENOMIC DNA]</scope>
    <source>
        <strain evidence="3">Alpha-2009</strain>
        <tissue evidence="3">Whole body</tissue>
    </source>
</reference>
<evidence type="ECO:0000256" key="2">
    <source>
        <dbReference type="SAM" id="Phobius"/>
    </source>
</evidence>
<keyword evidence="4" id="KW-1185">Reference proteome</keyword>
<evidence type="ECO:0000256" key="1">
    <source>
        <dbReference type="SAM" id="MobiDB-lite"/>
    </source>
</evidence>
<sequence length="259" mass="28884">MNNEPLPGIIAFTECVLIVTTLSYFIIQLMVSCAPCGVAINVSYIAHSATTTPYNNNFYVTSKKQRSITEGTINAFYVEIAQVIRTQLFYHLIYADFLHQYLFLVSSHWSLSRHPAKYSASFTCEITFEIFGTECGTSDRDYIIHKILIYRIIILILILKISINELDAIFQSSHERSTSQLGGDGDGGVAASDTKLVLSKLHQFGGAAERNEPVVVQPRWRSPSGDSRARCPAFGAEATRSTERHRLRSAVSGKERHDG</sequence>
<proteinExistence type="predicted"/>
<keyword evidence="2" id="KW-0472">Membrane</keyword>
<feature type="region of interest" description="Disordered" evidence="1">
    <location>
        <begin position="215"/>
        <end position="259"/>
    </location>
</feature>